<dbReference type="AlphaFoldDB" id="A0A6A3EXZ2"/>
<keyword evidence="3" id="KW-0964">Secreted</keyword>
<feature type="compositionally biased region" description="Low complexity" evidence="6">
    <location>
        <begin position="37"/>
        <end position="48"/>
    </location>
</feature>
<feature type="compositionally biased region" description="Polar residues" evidence="6">
    <location>
        <begin position="27"/>
        <end position="36"/>
    </location>
</feature>
<proteinExistence type="inferred from homology"/>
<dbReference type="InterPro" id="IPR045473">
    <property type="entry name" value="ASM_C"/>
</dbReference>
<dbReference type="PANTHER" id="PTHR10340:SF57">
    <property type="entry name" value="METALLOPHOS DOMAIN-CONTAINING PROTEIN"/>
    <property type="match status" value="1"/>
</dbReference>
<comment type="subcellular location">
    <subcellularLocation>
        <location evidence="1">Secreted</location>
    </subcellularLocation>
</comment>
<evidence type="ECO:0000259" key="9">
    <source>
        <dbReference type="Pfam" id="PF00149"/>
    </source>
</evidence>
<organism evidence="11 12">
    <name type="scientific">Phytophthora fragariae</name>
    <dbReference type="NCBI Taxonomy" id="53985"/>
    <lineage>
        <taxon>Eukaryota</taxon>
        <taxon>Sar</taxon>
        <taxon>Stramenopiles</taxon>
        <taxon>Oomycota</taxon>
        <taxon>Peronosporomycetes</taxon>
        <taxon>Peronosporales</taxon>
        <taxon>Peronosporaceae</taxon>
        <taxon>Phytophthora</taxon>
    </lineage>
</organism>
<feature type="chain" id="PRO_5025345138" evidence="8">
    <location>
        <begin position="24"/>
        <end position="543"/>
    </location>
</feature>
<feature type="domain" description="Calcineurin-like phosphoesterase" evidence="9">
    <location>
        <begin position="60"/>
        <end position="309"/>
    </location>
</feature>
<dbReference type="FunFam" id="3.60.21.10:FF:000242">
    <property type="entry name" value="Uncharacterized protein"/>
    <property type="match status" value="1"/>
</dbReference>
<dbReference type="Pfam" id="PF00149">
    <property type="entry name" value="Metallophos"/>
    <property type="match status" value="1"/>
</dbReference>
<feature type="region of interest" description="Disordered" evidence="6">
    <location>
        <begin position="27"/>
        <end position="51"/>
    </location>
</feature>
<comment type="caution">
    <text evidence="11">The sequence shown here is derived from an EMBL/GenBank/DDBJ whole genome shotgun (WGS) entry which is preliminary data.</text>
</comment>
<evidence type="ECO:0000256" key="5">
    <source>
        <dbReference type="ARBA" id="ARBA00023180"/>
    </source>
</evidence>
<keyword evidence="7" id="KW-0472">Membrane</keyword>
<accession>A0A6A3EXZ2</accession>
<evidence type="ECO:0000256" key="2">
    <source>
        <dbReference type="ARBA" id="ARBA00008234"/>
    </source>
</evidence>
<feature type="signal peptide" evidence="8">
    <location>
        <begin position="1"/>
        <end position="23"/>
    </location>
</feature>
<protein>
    <submittedName>
        <fullName evidence="11">Uncharacterized protein</fullName>
    </submittedName>
</protein>
<evidence type="ECO:0000313" key="12">
    <source>
        <dbReference type="Proteomes" id="UP000429523"/>
    </source>
</evidence>
<keyword evidence="8" id="KW-0732">Signal</keyword>
<keyword evidence="4" id="KW-0378">Hydrolase</keyword>
<feature type="domain" description="Sphingomyelin phosphodiesterase C-terminal" evidence="10">
    <location>
        <begin position="348"/>
        <end position="472"/>
    </location>
</feature>
<name>A0A6A3EXZ2_9STRA</name>
<comment type="similarity">
    <text evidence="2">Belongs to the acid sphingomyelinase family.</text>
</comment>
<evidence type="ECO:0000313" key="11">
    <source>
        <dbReference type="EMBL" id="KAE8938295.1"/>
    </source>
</evidence>
<evidence type="ECO:0000259" key="10">
    <source>
        <dbReference type="Pfam" id="PF19272"/>
    </source>
</evidence>
<dbReference type="EMBL" id="QXGF01000569">
    <property type="protein sequence ID" value="KAE8938295.1"/>
    <property type="molecule type" value="Genomic_DNA"/>
</dbReference>
<feature type="transmembrane region" description="Helical" evidence="7">
    <location>
        <begin position="494"/>
        <end position="516"/>
    </location>
</feature>
<dbReference type="GO" id="GO:0005576">
    <property type="term" value="C:extracellular region"/>
    <property type="evidence" value="ECO:0007669"/>
    <property type="project" value="UniProtKB-SubCell"/>
</dbReference>
<keyword evidence="5" id="KW-0325">Glycoprotein</keyword>
<dbReference type="PANTHER" id="PTHR10340">
    <property type="entry name" value="SPHINGOMYELIN PHOSPHODIESTERASE"/>
    <property type="match status" value="1"/>
</dbReference>
<sequence length="543" mass="59316">MVMRCGCLLALVTLGIAITSTASVDSSTLADNNSTESVSANSSNGNSVGDDDAEVTNVRHILHFSDVHLNISKSLNANDSAAIPAAYGDDAPTSLLVSALEYAKQLLPEPDCFLYTGDHVVHGELSNEYLVEAVEENVETMAKYFAASDNGTALDITAIIGNADTAPDYTMNVTDPETEENPAIALVSTAWESTMSKSNLDWFNRRGYLAYALDDNMIVITLNTLPYSPSHLPDTSELPDPFEQFEWLNASLSELRSSGKLAYIVGHIPPIIDSYSGEPMWNETYIKTYKQIVSQYADIIKAQLFGHVHSIEFRLPLSSDQFALFEQNGVAVDADFGDSSQLVPIFMVAAISPIFLNNPAFMIWDYDATTYEIRDFTVYGGSISSTTQDVDWKQLFKASTEYGVSSLNTSEMSSFARRAAADGELLEQYYYNSKAQSRLQPSCMDTTCQAEWLCSLYWWSSTTDYEACVESTASVKSQRSSSIQGSVSSSAGSLLYASAAIILGGLIATVVLVLFTSKVCRRGGDREATKLLQRQRVHFAAIV</sequence>
<evidence type="ECO:0000256" key="8">
    <source>
        <dbReference type="SAM" id="SignalP"/>
    </source>
</evidence>
<dbReference type="GO" id="GO:0016787">
    <property type="term" value="F:hydrolase activity"/>
    <property type="evidence" value="ECO:0007669"/>
    <property type="project" value="UniProtKB-KW"/>
</dbReference>
<evidence type="ECO:0000256" key="4">
    <source>
        <dbReference type="ARBA" id="ARBA00022801"/>
    </source>
</evidence>
<reference evidence="11 12" key="1">
    <citation type="submission" date="2018-08" db="EMBL/GenBank/DDBJ databases">
        <title>Genomic investigation of the strawberry pathogen Phytophthora fragariae indicates pathogenicity is determined by transcriptional variation in three key races.</title>
        <authorList>
            <person name="Adams T.M."/>
            <person name="Armitage A.D."/>
            <person name="Sobczyk M.K."/>
            <person name="Bates H.J."/>
            <person name="Dunwell J.M."/>
            <person name="Nellist C.F."/>
            <person name="Harrison R.J."/>
        </authorList>
    </citation>
    <scope>NUCLEOTIDE SEQUENCE [LARGE SCALE GENOMIC DNA]</scope>
    <source>
        <strain evidence="11 12">NOV-9</strain>
    </source>
</reference>
<dbReference type="SUPFAM" id="SSF56300">
    <property type="entry name" value="Metallo-dependent phosphatases"/>
    <property type="match status" value="1"/>
</dbReference>
<evidence type="ECO:0000256" key="3">
    <source>
        <dbReference type="ARBA" id="ARBA00022525"/>
    </source>
</evidence>
<dbReference type="Pfam" id="PF19272">
    <property type="entry name" value="ASMase_C"/>
    <property type="match status" value="1"/>
</dbReference>
<dbReference type="Proteomes" id="UP000429523">
    <property type="component" value="Unassembled WGS sequence"/>
</dbReference>
<evidence type="ECO:0000256" key="7">
    <source>
        <dbReference type="SAM" id="Phobius"/>
    </source>
</evidence>
<evidence type="ECO:0000256" key="1">
    <source>
        <dbReference type="ARBA" id="ARBA00004613"/>
    </source>
</evidence>
<dbReference type="InterPro" id="IPR029052">
    <property type="entry name" value="Metallo-depent_PP-like"/>
</dbReference>
<dbReference type="InterPro" id="IPR004843">
    <property type="entry name" value="Calcineurin-like_PHP"/>
</dbReference>
<gene>
    <name evidence="11" type="ORF">PF009_g11813</name>
</gene>
<keyword evidence="7" id="KW-1133">Transmembrane helix</keyword>
<keyword evidence="7" id="KW-0812">Transmembrane</keyword>
<dbReference type="Gene3D" id="3.60.21.10">
    <property type="match status" value="1"/>
</dbReference>
<evidence type="ECO:0000256" key="6">
    <source>
        <dbReference type="SAM" id="MobiDB-lite"/>
    </source>
</evidence>